<evidence type="ECO:0000256" key="1">
    <source>
        <dbReference type="ARBA" id="ARBA00004370"/>
    </source>
</evidence>
<dbReference type="PROSITE" id="PS50262">
    <property type="entry name" value="G_PROTEIN_RECEP_F1_2"/>
    <property type="match status" value="1"/>
</dbReference>
<reference evidence="7" key="1">
    <citation type="submission" date="2023-06" db="EMBL/GenBank/DDBJ databases">
        <authorList>
            <person name="Delattre M."/>
        </authorList>
    </citation>
    <scope>NUCLEOTIDE SEQUENCE</scope>
    <source>
        <strain evidence="7">AF72</strain>
    </source>
</reference>
<dbReference type="Proteomes" id="UP001177023">
    <property type="component" value="Unassembled WGS sequence"/>
</dbReference>
<evidence type="ECO:0000259" key="6">
    <source>
        <dbReference type="PROSITE" id="PS50262"/>
    </source>
</evidence>
<evidence type="ECO:0000256" key="2">
    <source>
        <dbReference type="ARBA" id="ARBA00022692"/>
    </source>
</evidence>
<dbReference type="Gene3D" id="1.20.1070.10">
    <property type="entry name" value="Rhodopsin 7-helix transmembrane proteins"/>
    <property type="match status" value="1"/>
</dbReference>
<evidence type="ECO:0000256" key="3">
    <source>
        <dbReference type="ARBA" id="ARBA00022989"/>
    </source>
</evidence>
<dbReference type="InterPro" id="IPR017452">
    <property type="entry name" value="GPCR_Rhodpsn_7TM"/>
</dbReference>
<name>A0AA36CJU0_9BILA</name>
<protein>
    <recommendedName>
        <fullName evidence="6">G-protein coupled receptors family 1 profile domain-containing protein</fullName>
    </recommendedName>
</protein>
<dbReference type="AlphaFoldDB" id="A0AA36CJU0"/>
<feature type="transmembrane region" description="Helical" evidence="5">
    <location>
        <begin position="50"/>
        <end position="75"/>
    </location>
</feature>
<feature type="transmembrane region" description="Helical" evidence="5">
    <location>
        <begin position="136"/>
        <end position="153"/>
    </location>
</feature>
<gene>
    <name evidence="7" type="ORF">MSPICULIGERA_LOCUS8581</name>
</gene>
<dbReference type="PANTHER" id="PTHR46709:SF12">
    <property type="entry name" value="G-PROTEIN COUPLED RECEPTORS FAMILY 1 PROFILE DOMAIN-CONTAINING PROTEIN"/>
    <property type="match status" value="1"/>
</dbReference>
<sequence>MCVEGSPPLLPIRFWLIGVCGCALALFGLMANAMLAALFLTRSHYRHSPFFFLGFVAFFDTLLDATYVILLAVPVEAQYYQNLGLYLLWLQYMPVIYVLGQIFKVSSVLCLVVASIERYCLTKHWTFTGFESRTRWIVLAIALISAVSLKVITSQVEIQEYIHCTGFERYQIGTFRSGAVMGVVNGLVLAVPFLTLVFLNGGIVLMLRKQNVQQLRSLITQLTMGSDVMKIRRKNIRAATHTLLVIISAYLLSNFLNLCLTVVEYIDPDFLHIQHPLIYQLAADSSSLLTVVGNAIRFPAHFLSNKEIRQQFALMIFGEPREKAYQEYTVKEAARRRSSVQDSPWISLLLSATQNKVHEGDPHQALLSSRHLIKRHSAIAIC</sequence>
<feature type="domain" description="G-protein coupled receptors family 1 profile" evidence="6">
    <location>
        <begin position="31"/>
        <end position="301"/>
    </location>
</feature>
<feature type="transmembrane region" description="Helical" evidence="5">
    <location>
        <begin position="238"/>
        <end position="257"/>
    </location>
</feature>
<proteinExistence type="predicted"/>
<dbReference type="PANTHER" id="PTHR46709">
    <property type="entry name" value="PROTEIN CBG23488-RELATED"/>
    <property type="match status" value="1"/>
</dbReference>
<dbReference type="GO" id="GO:0016020">
    <property type="term" value="C:membrane"/>
    <property type="evidence" value="ECO:0007669"/>
    <property type="project" value="UniProtKB-SubCell"/>
</dbReference>
<keyword evidence="2 5" id="KW-0812">Transmembrane</keyword>
<keyword evidence="8" id="KW-1185">Reference proteome</keyword>
<evidence type="ECO:0000256" key="4">
    <source>
        <dbReference type="ARBA" id="ARBA00023136"/>
    </source>
</evidence>
<comment type="subcellular location">
    <subcellularLocation>
        <location evidence="1">Membrane</location>
    </subcellularLocation>
</comment>
<feature type="transmembrane region" description="Helical" evidence="5">
    <location>
        <begin position="12"/>
        <end position="38"/>
    </location>
</feature>
<evidence type="ECO:0000313" key="7">
    <source>
        <dbReference type="EMBL" id="CAJ0570133.1"/>
    </source>
</evidence>
<feature type="non-terminal residue" evidence="7">
    <location>
        <position position="382"/>
    </location>
</feature>
<keyword evidence="3 5" id="KW-1133">Transmembrane helix</keyword>
<dbReference type="EMBL" id="CATQJA010002254">
    <property type="protein sequence ID" value="CAJ0570133.1"/>
    <property type="molecule type" value="Genomic_DNA"/>
</dbReference>
<feature type="transmembrane region" description="Helical" evidence="5">
    <location>
        <begin position="187"/>
        <end position="207"/>
    </location>
</feature>
<accession>A0AA36CJU0</accession>
<evidence type="ECO:0000313" key="8">
    <source>
        <dbReference type="Proteomes" id="UP001177023"/>
    </source>
</evidence>
<keyword evidence="4 5" id="KW-0472">Membrane</keyword>
<organism evidence="7 8">
    <name type="scientific">Mesorhabditis spiculigera</name>
    <dbReference type="NCBI Taxonomy" id="96644"/>
    <lineage>
        <taxon>Eukaryota</taxon>
        <taxon>Metazoa</taxon>
        <taxon>Ecdysozoa</taxon>
        <taxon>Nematoda</taxon>
        <taxon>Chromadorea</taxon>
        <taxon>Rhabditida</taxon>
        <taxon>Rhabditina</taxon>
        <taxon>Rhabditomorpha</taxon>
        <taxon>Rhabditoidea</taxon>
        <taxon>Rhabditidae</taxon>
        <taxon>Mesorhabditinae</taxon>
        <taxon>Mesorhabditis</taxon>
    </lineage>
</organism>
<evidence type="ECO:0000256" key="5">
    <source>
        <dbReference type="SAM" id="Phobius"/>
    </source>
</evidence>
<dbReference type="SUPFAM" id="SSF81321">
    <property type="entry name" value="Family A G protein-coupled receptor-like"/>
    <property type="match status" value="1"/>
</dbReference>
<feature type="transmembrane region" description="Helical" evidence="5">
    <location>
        <begin position="95"/>
        <end position="116"/>
    </location>
</feature>
<comment type="caution">
    <text evidence="7">The sequence shown here is derived from an EMBL/GenBank/DDBJ whole genome shotgun (WGS) entry which is preliminary data.</text>
</comment>